<dbReference type="EMBL" id="FOJX01000001">
    <property type="protein sequence ID" value="SFA76275.1"/>
    <property type="molecule type" value="Genomic_DNA"/>
</dbReference>
<accession>A0A1I0VIR6</accession>
<name>A0A1I0VIR6_SELRU</name>
<dbReference type="AlphaFoldDB" id="A0A1I0VIR6"/>
<sequence length="59" mass="6568">MAESPKITNSELFMAKFYEALVMATDFQIGRGAIIMNDGLVRIPNIVGDYAVKVEFVKN</sequence>
<proteinExistence type="predicted"/>
<dbReference type="Proteomes" id="UP000183843">
    <property type="component" value="Unassembled WGS sequence"/>
</dbReference>
<gene>
    <name evidence="1" type="ORF">SAMN05216587_101659</name>
</gene>
<reference evidence="1 2" key="1">
    <citation type="submission" date="2016-10" db="EMBL/GenBank/DDBJ databases">
        <authorList>
            <person name="de Groot N.N."/>
        </authorList>
    </citation>
    <scope>NUCLEOTIDE SEQUENCE [LARGE SCALE GENOMIC DNA]</scope>
    <source>
        <strain evidence="1 2">L14</strain>
    </source>
</reference>
<evidence type="ECO:0000313" key="2">
    <source>
        <dbReference type="Proteomes" id="UP000183843"/>
    </source>
</evidence>
<protein>
    <submittedName>
        <fullName evidence="1">Uncharacterized protein</fullName>
    </submittedName>
</protein>
<organism evidence="1 2">
    <name type="scientific">Selenomonas ruminantium</name>
    <dbReference type="NCBI Taxonomy" id="971"/>
    <lineage>
        <taxon>Bacteria</taxon>
        <taxon>Bacillati</taxon>
        <taxon>Bacillota</taxon>
        <taxon>Negativicutes</taxon>
        <taxon>Selenomonadales</taxon>
        <taxon>Selenomonadaceae</taxon>
        <taxon>Selenomonas</taxon>
    </lineage>
</organism>
<evidence type="ECO:0000313" key="1">
    <source>
        <dbReference type="EMBL" id="SFA76275.1"/>
    </source>
</evidence>